<dbReference type="Proteomes" id="UP000244911">
    <property type="component" value="Unassembled WGS sequence"/>
</dbReference>
<keyword evidence="5 11" id="KW-0808">Transferase</keyword>
<dbReference type="CDD" id="cd00082">
    <property type="entry name" value="HisKA"/>
    <property type="match status" value="1"/>
</dbReference>
<dbReference type="Gene3D" id="1.10.287.130">
    <property type="match status" value="1"/>
</dbReference>
<feature type="transmembrane region" description="Helical" evidence="9">
    <location>
        <begin position="186"/>
        <end position="213"/>
    </location>
</feature>
<keyword evidence="9" id="KW-0472">Membrane</keyword>
<evidence type="ECO:0000256" key="2">
    <source>
        <dbReference type="ARBA" id="ARBA00004651"/>
    </source>
</evidence>
<dbReference type="SMART" id="SM00387">
    <property type="entry name" value="HATPase_c"/>
    <property type="match status" value="1"/>
</dbReference>
<evidence type="ECO:0000256" key="6">
    <source>
        <dbReference type="ARBA" id="ARBA00022741"/>
    </source>
</evidence>
<comment type="catalytic activity">
    <reaction evidence="1">
        <text>ATP + protein L-histidine = ADP + protein N-phospho-L-histidine.</text>
        <dbReference type="EC" id="2.7.13.3"/>
    </reaction>
</comment>
<dbReference type="EMBL" id="OMOI01000001">
    <property type="protein sequence ID" value="SPF77168.1"/>
    <property type="molecule type" value="Genomic_DNA"/>
</dbReference>
<dbReference type="Gene3D" id="3.30.565.10">
    <property type="entry name" value="Histidine kinase-like ATPase, C-terminal domain"/>
    <property type="match status" value="1"/>
</dbReference>
<evidence type="ECO:0000313" key="12">
    <source>
        <dbReference type="Proteomes" id="UP000244911"/>
    </source>
</evidence>
<keyword evidence="7" id="KW-0418">Kinase</keyword>
<dbReference type="GO" id="GO:0005886">
    <property type="term" value="C:plasma membrane"/>
    <property type="evidence" value="ECO:0007669"/>
    <property type="project" value="UniProtKB-SubCell"/>
</dbReference>
<dbReference type="InterPro" id="IPR050980">
    <property type="entry name" value="2C_sensor_his_kinase"/>
</dbReference>
<keyword evidence="4" id="KW-1003">Cell membrane</keyword>
<keyword evidence="12" id="KW-1185">Reference proteome</keyword>
<dbReference type="InterPro" id="IPR003594">
    <property type="entry name" value="HATPase_dom"/>
</dbReference>
<reference evidence="11 12" key="1">
    <citation type="submission" date="2018-03" db="EMBL/GenBank/DDBJ databases">
        <authorList>
            <person name="Keele B.F."/>
        </authorList>
    </citation>
    <scope>NUCLEOTIDE SEQUENCE [LARGE SCALE GENOMIC DNA]</scope>
    <source>
        <strain evidence="11 12">CECT 8811</strain>
    </source>
</reference>
<name>A0A2R8AMA9_9RHOB</name>
<dbReference type="GO" id="GO:0000155">
    <property type="term" value="F:phosphorelay sensor kinase activity"/>
    <property type="evidence" value="ECO:0007669"/>
    <property type="project" value="InterPro"/>
</dbReference>
<dbReference type="AlphaFoldDB" id="A0A2R8AMA9"/>
<comment type="subcellular location">
    <subcellularLocation>
        <location evidence="2">Cell membrane</location>
        <topology evidence="2">Multi-pass membrane protein</topology>
    </subcellularLocation>
</comment>
<evidence type="ECO:0000256" key="4">
    <source>
        <dbReference type="ARBA" id="ARBA00022475"/>
    </source>
</evidence>
<dbReference type="GO" id="GO:0005524">
    <property type="term" value="F:ATP binding"/>
    <property type="evidence" value="ECO:0007669"/>
    <property type="project" value="UniProtKB-KW"/>
</dbReference>
<proteinExistence type="predicted"/>
<keyword evidence="9" id="KW-0812">Transmembrane</keyword>
<dbReference type="InterPro" id="IPR005467">
    <property type="entry name" value="His_kinase_dom"/>
</dbReference>
<dbReference type="PANTHER" id="PTHR44936">
    <property type="entry name" value="SENSOR PROTEIN CREC"/>
    <property type="match status" value="1"/>
</dbReference>
<dbReference type="SUPFAM" id="SSF47384">
    <property type="entry name" value="Homodimeric domain of signal transducing histidine kinase"/>
    <property type="match status" value="1"/>
</dbReference>
<dbReference type="InterPro" id="IPR036890">
    <property type="entry name" value="HATPase_C_sf"/>
</dbReference>
<keyword evidence="9" id="KW-1133">Transmembrane helix</keyword>
<evidence type="ECO:0000256" key="3">
    <source>
        <dbReference type="ARBA" id="ARBA00012438"/>
    </source>
</evidence>
<evidence type="ECO:0000259" key="10">
    <source>
        <dbReference type="PROSITE" id="PS50109"/>
    </source>
</evidence>
<keyword evidence="6" id="KW-0547">Nucleotide-binding</keyword>
<gene>
    <name evidence="11" type="primary">envZ_2</name>
    <name evidence="11" type="ORF">ALP8811_02191</name>
</gene>
<organism evidence="11 12">
    <name type="scientific">Aliiroseovarius pelagivivens</name>
    <dbReference type="NCBI Taxonomy" id="1639690"/>
    <lineage>
        <taxon>Bacteria</taxon>
        <taxon>Pseudomonadati</taxon>
        <taxon>Pseudomonadota</taxon>
        <taxon>Alphaproteobacteria</taxon>
        <taxon>Rhodobacterales</taxon>
        <taxon>Paracoccaceae</taxon>
        <taxon>Aliiroseovarius</taxon>
    </lineage>
</organism>
<dbReference type="PANTHER" id="PTHR44936:SF10">
    <property type="entry name" value="SENSOR PROTEIN RSTB"/>
    <property type="match status" value="1"/>
</dbReference>
<accession>A0A2R8AMA9</accession>
<dbReference type="EC" id="2.7.13.3" evidence="3"/>
<dbReference type="SUPFAM" id="SSF55874">
    <property type="entry name" value="ATPase domain of HSP90 chaperone/DNA topoisomerase II/histidine kinase"/>
    <property type="match status" value="1"/>
</dbReference>
<evidence type="ECO:0000256" key="7">
    <source>
        <dbReference type="ARBA" id="ARBA00022777"/>
    </source>
</evidence>
<sequence length="483" mass="51371">MKKPLNSLRILGPALVLAALVTGAGTVWVWAKSTSDWRAHGGAAFDAGVTLYYALQNGTAPPEGVTLTSLPPVDQGHATAGSFRQIAGTPPAARITIVPILPDAANQITGAAVTMAILSPDLTYSLADLPHRDGQTAAETMGAITRKMATFCSDPVVVVRMGDGDWLRVDGNPVWGCAAAPADLRILVTLLAVVTTSILMTLSLNLSASFLTFAEQLRNRRRVGGPTRYEPEGPQELQSIIGAVNSYLEIEREQLAGRAAVLSGVSHDLGTPAARLRLRAAFVQDPELRQKFEADIDSMTAIIESVLTYTHAEMGAEEPRKLSLTSLIDAIVVNYQDMGRPVTLRPAKDVIVQGGQSIFMSRQGYGVVSNDRDTVVFGRPVSLERAITNLIENALKYGRRATISLLADAQSATVIIEDEGSDSTAAEIEDLLAPFQRGENTTTIDGHGLGLTIVSTIAKLHGGTLTFEDTAAGVSARLLIQRN</sequence>
<protein>
    <recommendedName>
        <fullName evidence="3">histidine kinase</fullName>
        <ecNumber evidence="3">2.7.13.3</ecNumber>
    </recommendedName>
</protein>
<keyword evidence="8" id="KW-0067">ATP-binding</keyword>
<dbReference type="InterPro" id="IPR003661">
    <property type="entry name" value="HisK_dim/P_dom"/>
</dbReference>
<evidence type="ECO:0000256" key="1">
    <source>
        <dbReference type="ARBA" id="ARBA00000085"/>
    </source>
</evidence>
<dbReference type="CDD" id="cd00075">
    <property type="entry name" value="HATPase"/>
    <property type="match status" value="1"/>
</dbReference>
<evidence type="ECO:0000313" key="11">
    <source>
        <dbReference type="EMBL" id="SPF77168.1"/>
    </source>
</evidence>
<dbReference type="PROSITE" id="PS50109">
    <property type="entry name" value="HIS_KIN"/>
    <property type="match status" value="1"/>
</dbReference>
<evidence type="ECO:0000256" key="8">
    <source>
        <dbReference type="ARBA" id="ARBA00022840"/>
    </source>
</evidence>
<dbReference type="RefSeq" id="WP_245924619.1">
    <property type="nucleotide sequence ID" value="NZ_OMOI01000001.1"/>
</dbReference>
<feature type="domain" description="Histidine kinase" evidence="10">
    <location>
        <begin position="264"/>
        <end position="483"/>
    </location>
</feature>
<dbReference type="InterPro" id="IPR036097">
    <property type="entry name" value="HisK_dim/P_sf"/>
</dbReference>
<evidence type="ECO:0000256" key="5">
    <source>
        <dbReference type="ARBA" id="ARBA00022679"/>
    </source>
</evidence>
<dbReference type="Pfam" id="PF02518">
    <property type="entry name" value="HATPase_c"/>
    <property type="match status" value="1"/>
</dbReference>
<evidence type="ECO:0000256" key="9">
    <source>
        <dbReference type="SAM" id="Phobius"/>
    </source>
</evidence>